<evidence type="ECO:0000313" key="12">
    <source>
        <dbReference type="EMBL" id="NWT75987.1"/>
    </source>
</evidence>
<feature type="non-terminal residue" evidence="12">
    <location>
        <position position="1"/>
    </location>
</feature>
<evidence type="ECO:0000256" key="10">
    <source>
        <dbReference type="ARBA" id="ARBA00023306"/>
    </source>
</evidence>
<name>A0A7K5R888_9PASE</name>
<gene>
    <name evidence="12" type="primary">Ncaph_1</name>
    <name evidence="12" type="ORF">PRUHIM_R02388</name>
</gene>
<keyword evidence="8" id="KW-0498">Mitosis</keyword>
<keyword evidence="6" id="KW-0963">Cytoplasm</keyword>
<dbReference type="GO" id="GO:0000796">
    <property type="term" value="C:condensin complex"/>
    <property type="evidence" value="ECO:0007669"/>
    <property type="project" value="InterPro"/>
</dbReference>
<comment type="subcellular location">
    <subcellularLocation>
        <location evidence="1">Chromosome</location>
    </subcellularLocation>
    <subcellularLocation>
        <location evidence="2">Cytoplasm</location>
    </subcellularLocation>
</comment>
<dbReference type="OrthoDB" id="362021at2759"/>
<evidence type="ECO:0000256" key="8">
    <source>
        <dbReference type="ARBA" id="ARBA00022776"/>
    </source>
</evidence>
<evidence type="ECO:0000313" key="13">
    <source>
        <dbReference type="Proteomes" id="UP000566454"/>
    </source>
</evidence>
<evidence type="ECO:0000256" key="1">
    <source>
        <dbReference type="ARBA" id="ARBA00004286"/>
    </source>
</evidence>
<evidence type="ECO:0000256" key="3">
    <source>
        <dbReference type="ARBA" id="ARBA00009471"/>
    </source>
</evidence>
<accession>A0A7K5R888</accession>
<keyword evidence="10" id="KW-0131">Cell cycle</keyword>
<dbReference type="PANTHER" id="PTHR13108">
    <property type="entry name" value="CONDENSIN COMPLEX SUBUNIT 2"/>
    <property type="match status" value="1"/>
</dbReference>
<dbReference type="GO" id="GO:0005737">
    <property type="term" value="C:cytoplasm"/>
    <property type="evidence" value="ECO:0007669"/>
    <property type="project" value="UniProtKB-SubCell"/>
</dbReference>
<dbReference type="GO" id="GO:0007076">
    <property type="term" value="P:mitotic chromosome condensation"/>
    <property type="evidence" value="ECO:0007669"/>
    <property type="project" value="InterPro"/>
</dbReference>
<feature type="non-terminal residue" evidence="12">
    <location>
        <position position="55"/>
    </location>
</feature>
<sequence length="55" mass="5679">QVAAGTLDASAKIYAVRVDSVHADTFKVLGHLGKEPAPARDPDSPQEGGNSLFSS</sequence>
<keyword evidence="9" id="KW-0226">DNA condensation</keyword>
<reference evidence="12 13" key="1">
    <citation type="submission" date="2019-09" db="EMBL/GenBank/DDBJ databases">
        <title>Bird 10,000 Genomes (B10K) Project - Family phase.</title>
        <authorList>
            <person name="Zhang G."/>
        </authorList>
    </citation>
    <scope>NUCLEOTIDE SEQUENCE [LARGE SCALE GENOMIC DNA]</scope>
    <source>
        <strain evidence="12">B10K-DU-013-18</strain>
        <tissue evidence="12">Muscle</tissue>
    </source>
</reference>
<dbReference type="EMBL" id="VYZK01000962">
    <property type="protein sequence ID" value="NWT75987.1"/>
    <property type="molecule type" value="Genomic_DNA"/>
</dbReference>
<feature type="compositionally biased region" description="Basic and acidic residues" evidence="11">
    <location>
        <begin position="32"/>
        <end position="43"/>
    </location>
</feature>
<evidence type="ECO:0000256" key="2">
    <source>
        <dbReference type="ARBA" id="ARBA00004496"/>
    </source>
</evidence>
<dbReference type="GO" id="GO:0003682">
    <property type="term" value="F:chromatin binding"/>
    <property type="evidence" value="ECO:0007669"/>
    <property type="project" value="TreeGrafter"/>
</dbReference>
<evidence type="ECO:0000256" key="11">
    <source>
        <dbReference type="SAM" id="MobiDB-lite"/>
    </source>
</evidence>
<evidence type="ECO:0000256" key="4">
    <source>
        <dbReference type="ARBA" id="ARBA00016065"/>
    </source>
</evidence>
<evidence type="ECO:0000256" key="9">
    <source>
        <dbReference type="ARBA" id="ARBA00023067"/>
    </source>
</evidence>
<keyword evidence="13" id="KW-1185">Reference proteome</keyword>
<dbReference type="GO" id="GO:0051301">
    <property type="term" value="P:cell division"/>
    <property type="evidence" value="ECO:0007669"/>
    <property type="project" value="UniProtKB-KW"/>
</dbReference>
<evidence type="ECO:0000256" key="7">
    <source>
        <dbReference type="ARBA" id="ARBA00022618"/>
    </source>
</evidence>
<dbReference type="Pfam" id="PF05786">
    <property type="entry name" value="Cnd2"/>
    <property type="match status" value="1"/>
</dbReference>
<organism evidence="12 13">
    <name type="scientific">Prunella himalayana</name>
    <dbReference type="NCBI Taxonomy" id="670356"/>
    <lineage>
        <taxon>Eukaryota</taxon>
        <taxon>Metazoa</taxon>
        <taxon>Chordata</taxon>
        <taxon>Craniata</taxon>
        <taxon>Vertebrata</taxon>
        <taxon>Euteleostomi</taxon>
        <taxon>Archelosauria</taxon>
        <taxon>Archosauria</taxon>
        <taxon>Dinosauria</taxon>
        <taxon>Saurischia</taxon>
        <taxon>Theropoda</taxon>
        <taxon>Coelurosauria</taxon>
        <taxon>Aves</taxon>
        <taxon>Neognathae</taxon>
        <taxon>Neoaves</taxon>
        <taxon>Telluraves</taxon>
        <taxon>Australaves</taxon>
        <taxon>Passeriformes</taxon>
        <taxon>Passeroidea</taxon>
        <taxon>Prunellidae</taxon>
        <taxon>Prunella</taxon>
    </lineage>
</organism>
<comment type="caution">
    <text evidence="12">The sequence shown here is derived from an EMBL/GenBank/DDBJ whole genome shotgun (WGS) entry which is preliminary data.</text>
</comment>
<keyword evidence="5" id="KW-0158">Chromosome</keyword>
<dbReference type="InterPro" id="IPR022816">
    <property type="entry name" value="Condensin_barren_su2"/>
</dbReference>
<proteinExistence type="inferred from homology"/>
<keyword evidence="7" id="KW-0132">Cell division</keyword>
<dbReference type="PANTHER" id="PTHR13108:SF9">
    <property type="entry name" value="CONDENSIN COMPLEX SUBUNIT 2"/>
    <property type="match status" value="1"/>
</dbReference>
<dbReference type="Proteomes" id="UP000566454">
    <property type="component" value="Unassembled WGS sequence"/>
</dbReference>
<dbReference type="AlphaFoldDB" id="A0A7K5R888"/>
<comment type="similarity">
    <text evidence="3">Belongs to the CND2 (condensin subunit 2) family.</text>
</comment>
<feature type="region of interest" description="Disordered" evidence="11">
    <location>
        <begin position="32"/>
        <end position="55"/>
    </location>
</feature>
<evidence type="ECO:0000256" key="6">
    <source>
        <dbReference type="ARBA" id="ARBA00022490"/>
    </source>
</evidence>
<evidence type="ECO:0000256" key="5">
    <source>
        <dbReference type="ARBA" id="ARBA00022454"/>
    </source>
</evidence>
<protein>
    <recommendedName>
        <fullName evidence="4">Condensin complex subunit 2</fullName>
    </recommendedName>
</protein>